<dbReference type="InterPro" id="IPR005946">
    <property type="entry name" value="Rib-P_diPkinase"/>
</dbReference>
<gene>
    <name evidence="5" type="ORF">N787_01735</name>
</gene>
<evidence type="ECO:0000259" key="4">
    <source>
        <dbReference type="Pfam" id="PF13793"/>
    </source>
</evidence>
<feature type="domain" description="Ribose-phosphate pyrophosphokinase N-terminal" evidence="4">
    <location>
        <begin position="12"/>
        <end position="116"/>
    </location>
</feature>
<dbReference type="NCBIfam" id="TIGR01251">
    <property type="entry name" value="ribP_PPkin"/>
    <property type="match status" value="1"/>
</dbReference>
<dbReference type="PANTHER" id="PTHR10210">
    <property type="entry name" value="RIBOSE-PHOSPHATE DIPHOSPHOKINASE FAMILY MEMBER"/>
    <property type="match status" value="1"/>
</dbReference>
<sequence length="305" mass="32597">MSRVLIPFPDLQPLAVDLAARLNARVAPVGWRRFPDGESLVTLDPQLSGVDVVVVAGLRNVDSVALALRFVAETARELGARSVGLVAPYLPYMRQDTRFHPGEAISAPIFARFLEQSVDWLVTVDPHLHRNPRLDGLFSIPTRHVAAAPAMAAWVQANVPDAILIGPDSESAQWVGDIAARAQVPFQVLAKIREGDRAVRVSLPDPIAARGRTPVVVDDIVSSGHTMIETLKHLATLGLLPATCLVTHAVFSEDAYERLLTAGAQRVVSTDTIAHPACNAIGMAPLLAVACEALLAERTPSLAAP</sequence>
<organism evidence="5 6">
    <name type="scientific">Arenimonas metalli CF5-1</name>
    <dbReference type="NCBI Taxonomy" id="1384056"/>
    <lineage>
        <taxon>Bacteria</taxon>
        <taxon>Pseudomonadati</taxon>
        <taxon>Pseudomonadota</taxon>
        <taxon>Gammaproteobacteria</taxon>
        <taxon>Lysobacterales</taxon>
        <taxon>Lysobacteraceae</taxon>
        <taxon>Arenimonas</taxon>
    </lineage>
</organism>
<dbReference type="OrthoDB" id="324294at2"/>
<dbReference type="Pfam" id="PF13793">
    <property type="entry name" value="Pribosyltran_N"/>
    <property type="match status" value="1"/>
</dbReference>
<dbReference type="STRING" id="1384056.N787_01735"/>
<dbReference type="PATRIC" id="fig|1384056.3.peg.975"/>
<protein>
    <submittedName>
        <fullName evidence="5">Uncharacterized protein</fullName>
    </submittedName>
</protein>
<dbReference type="Pfam" id="PF00156">
    <property type="entry name" value="Pribosyltran"/>
    <property type="match status" value="1"/>
</dbReference>
<accession>A0A091B6D7</accession>
<dbReference type="InterPro" id="IPR000836">
    <property type="entry name" value="PRTase_dom"/>
</dbReference>
<comment type="similarity">
    <text evidence="2">Belongs to the ribose-phosphate pyrophosphokinase family.</text>
</comment>
<reference evidence="5 6" key="1">
    <citation type="submission" date="2013-09" db="EMBL/GenBank/DDBJ databases">
        <title>Genome sequencing of Arenimonas metalli.</title>
        <authorList>
            <person name="Chen F."/>
            <person name="Wang G."/>
        </authorList>
    </citation>
    <scope>NUCLEOTIDE SEQUENCE [LARGE SCALE GENOMIC DNA]</scope>
    <source>
        <strain evidence="5 6">CF5-1</strain>
    </source>
</reference>
<dbReference type="AlphaFoldDB" id="A0A091B6D7"/>
<dbReference type="GO" id="GO:0006015">
    <property type="term" value="P:5-phosphoribose 1-diphosphate biosynthetic process"/>
    <property type="evidence" value="ECO:0007669"/>
    <property type="project" value="TreeGrafter"/>
</dbReference>
<evidence type="ECO:0000313" key="5">
    <source>
        <dbReference type="EMBL" id="KFN47047.1"/>
    </source>
</evidence>
<dbReference type="CDD" id="cd06223">
    <property type="entry name" value="PRTases_typeI"/>
    <property type="match status" value="1"/>
</dbReference>
<evidence type="ECO:0000313" key="6">
    <source>
        <dbReference type="Proteomes" id="UP000029393"/>
    </source>
</evidence>
<dbReference type="InterPro" id="IPR029099">
    <property type="entry name" value="Pribosyltran_N"/>
</dbReference>
<comment type="caution">
    <text evidence="5">The sequence shown here is derived from an EMBL/GenBank/DDBJ whole genome shotgun (WGS) entry which is preliminary data.</text>
</comment>
<dbReference type="Proteomes" id="UP000029393">
    <property type="component" value="Unassembled WGS sequence"/>
</dbReference>
<dbReference type="GO" id="GO:0002189">
    <property type="term" value="C:ribose phosphate diphosphokinase complex"/>
    <property type="evidence" value="ECO:0007669"/>
    <property type="project" value="TreeGrafter"/>
</dbReference>
<proteinExistence type="inferred from homology"/>
<name>A0A091B6D7_9GAMM</name>
<dbReference type="GO" id="GO:0005737">
    <property type="term" value="C:cytoplasm"/>
    <property type="evidence" value="ECO:0007669"/>
    <property type="project" value="TreeGrafter"/>
</dbReference>
<feature type="domain" description="Phosphoribosyltransferase" evidence="3">
    <location>
        <begin position="162"/>
        <end position="250"/>
    </location>
</feature>
<dbReference type="NCBIfam" id="NF005537">
    <property type="entry name" value="PRK07199.1"/>
    <property type="match status" value="1"/>
</dbReference>
<dbReference type="SUPFAM" id="SSF53271">
    <property type="entry name" value="PRTase-like"/>
    <property type="match status" value="2"/>
</dbReference>
<dbReference type="SMART" id="SM01400">
    <property type="entry name" value="Pribosyltran_N"/>
    <property type="match status" value="1"/>
</dbReference>
<dbReference type="GO" id="GO:0004749">
    <property type="term" value="F:ribose phosphate diphosphokinase activity"/>
    <property type="evidence" value="ECO:0007669"/>
    <property type="project" value="TreeGrafter"/>
</dbReference>
<dbReference type="PANTHER" id="PTHR10210:SF41">
    <property type="entry name" value="RIBOSE-PHOSPHATE PYROPHOSPHOKINASE 1, CHLOROPLASTIC"/>
    <property type="match status" value="1"/>
</dbReference>
<evidence type="ECO:0000256" key="1">
    <source>
        <dbReference type="ARBA" id="ARBA00022727"/>
    </source>
</evidence>
<dbReference type="RefSeq" id="WP_034211184.1">
    <property type="nucleotide sequence ID" value="NZ_AVCK01000012.1"/>
</dbReference>
<dbReference type="GO" id="GO:0000287">
    <property type="term" value="F:magnesium ion binding"/>
    <property type="evidence" value="ECO:0007669"/>
    <property type="project" value="InterPro"/>
</dbReference>
<dbReference type="EMBL" id="AVCK01000012">
    <property type="protein sequence ID" value="KFN47047.1"/>
    <property type="molecule type" value="Genomic_DNA"/>
</dbReference>
<dbReference type="InterPro" id="IPR029057">
    <property type="entry name" value="PRTase-like"/>
</dbReference>
<keyword evidence="6" id="KW-1185">Reference proteome</keyword>
<dbReference type="eggNOG" id="COG0462">
    <property type="taxonomic scope" value="Bacteria"/>
</dbReference>
<evidence type="ECO:0000259" key="3">
    <source>
        <dbReference type="Pfam" id="PF00156"/>
    </source>
</evidence>
<dbReference type="Gene3D" id="3.40.50.2020">
    <property type="match status" value="2"/>
</dbReference>
<evidence type="ECO:0000256" key="2">
    <source>
        <dbReference type="RuleBase" id="RU004324"/>
    </source>
</evidence>
<keyword evidence="1 2" id="KW-0545">Nucleotide biosynthesis</keyword>
<dbReference type="GO" id="GO:0006164">
    <property type="term" value="P:purine nucleotide biosynthetic process"/>
    <property type="evidence" value="ECO:0007669"/>
    <property type="project" value="TreeGrafter"/>
</dbReference>